<keyword evidence="2" id="KW-0813">Transport</keyword>
<dbReference type="EMBL" id="MDYQ01000403">
    <property type="protein sequence ID" value="PRP75245.1"/>
    <property type="molecule type" value="Genomic_DNA"/>
</dbReference>
<organism evidence="8 9">
    <name type="scientific">Planoprotostelium fungivorum</name>
    <dbReference type="NCBI Taxonomy" id="1890364"/>
    <lineage>
        <taxon>Eukaryota</taxon>
        <taxon>Amoebozoa</taxon>
        <taxon>Evosea</taxon>
        <taxon>Variosea</taxon>
        <taxon>Cavosteliida</taxon>
        <taxon>Cavosteliaceae</taxon>
        <taxon>Planoprotostelium</taxon>
    </lineage>
</organism>
<name>A0A2P6MU54_9EUKA</name>
<feature type="transmembrane region" description="Helical" evidence="7">
    <location>
        <begin position="251"/>
        <end position="269"/>
    </location>
</feature>
<dbReference type="Pfam" id="PF07690">
    <property type="entry name" value="MFS_1"/>
    <property type="match status" value="1"/>
</dbReference>
<feature type="transmembrane region" description="Helical" evidence="7">
    <location>
        <begin position="470"/>
        <end position="492"/>
    </location>
</feature>
<feature type="transmembrane region" description="Helical" evidence="7">
    <location>
        <begin position="299"/>
        <end position="323"/>
    </location>
</feature>
<feature type="region of interest" description="Disordered" evidence="6">
    <location>
        <begin position="1"/>
        <end position="24"/>
    </location>
</feature>
<feature type="transmembrane region" description="Helical" evidence="7">
    <location>
        <begin position="443"/>
        <end position="464"/>
    </location>
</feature>
<accession>A0A2P6MU54</accession>
<evidence type="ECO:0000256" key="1">
    <source>
        <dbReference type="ARBA" id="ARBA00004141"/>
    </source>
</evidence>
<evidence type="ECO:0000256" key="4">
    <source>
        <dbReference type="ARBA" id="ARBA00022989"/>
    </source>
</evidence>
<dbReference type="OrthoDB" id="18196at2759"/>
<dbReference type="Proteomes" id="UP000241769">
    <property type="component" value="Unassembled WGS sequence"/>
</dbReference>
<reference evidence="8 9" key="1">
    <citation type="journal article" date="2018" name="Genome Biol. Evol.">
        <title>Multiple Roots of Fruiting Body Formation in Amoebozoa.</title>
        <authorList>
            <person name="Hillmann F."/>
            <person name="Forbes G."/>
            <person name="Novohradska S."/>
            <person name="Ferling I."/>
            <person name="Riege K."/>
            <person name="Groth M."/>
            <person name="Westermann M."/>
            <person name="Marz M."/>
            <person name="Spaller T."/>
            <person name="Winckler T."/>
            <person name="Schaap P."/>
            <person name="Glockner G."/>
        </authorList>
    </citation>
    <scope>NUCLEOTIDE SEQUENCE [LARGE SCALE GENOMIC DNA]</scope>
    <source>
        <strain evidence="8 9">Jena</strain>
    </source>
</reference>
<dbReference type="PANTHER" id="PTHR19432">
    <property type="entry name" value="SUGAR TRANSPORTER"/>
    <property type="match status" value="1"/>
</dbReference>
<evidence type="ECO:0000256" key="3">
    <source>
        <dbReference type="ARBA" id="ARBA00022692"/>
    </source>
</evidence>
<sequence length="556" mass="61582">MDSVSRSTFLPAPREDKHLPMSSHNESNGVKYAYDETSPLVNHTVPVGEEEEEFKPELPVWKLLTLTVSFFGIQIGWALQIAVASALLIELGLSEDLVNWAWLAGPISGMLVQPTIGVLSDNTTSRFGRRRPYIAGGVIFIVIGEILMSNAQNFGIMLGDPIKVENGPKVTQWNGVIFAIIGIWILDLSNNLVQGPLRTLLVDIAPTSQQGLGSSLFSGMIGLGNLVGFSIGAGSWQVWFPWLQSPYQASFTIAMILLVSTVSITTFTIKEKKLEKHQRKSTENPFVQIFRGVVHMPNAMWRICAVQFFSWFGWFCILVYATVWVGTEIFRGDGDAALHSVPLSKFRAGTQWGSLAMAAEALFSFTCALFIPFAIRITSIKFVYSFSQLWFAVSLLTTFFITEKWGAFFFIVSLGLPWAVTMALPFTLVALNTKPADTGLYMGTLNIFVVIPQLLVAFTFGFLVKEFDSFKPAFLFGAAASVISSALCWLLVIPKTEPGKNIVVMAGAKCILNLSIAWCKVRPSEQEKTGVFYIVQDAYPPFKAWSTWRRHSRVEG</sequence>
<dbReference type="InterPro" id="IPR036259">
    <property type="entry name" value="MFS_trans_sf"/>
</dbReference>
<keyword evidence="4 7" id="KW-1133">Transmembrane helix</keyword>
<keyword evidence="3 7" id="KW-0812">Transmembrane</keyword>
<evidence type="ECO:0000313" key="9">
    <source>
        <dbReference type="Proteomes" id="UP000241769"/>
    </source>
</evidence>
<comment type="subcellular location">
    <subcellularLocation>
        <location evidence="1">Membrane</location>
        <topology evidence="1">Multi-pass membrane protein</topology>
    </subcellularLocation>
</comment>
<feature type="transmembrane region" description="Helical" evidence="7">
    <location>
        <begin position="214"/>
        <end position="239"/>
    </location>
</feature>
<dbReference type="CDD" id="cd17313">
    <property type="entry name" value="MFS_SLC45_SUC"/>
    <property type="match status" value="1"/>
</dbReference>
<evidence type="ECO:0000313" key="8">
    <source>
        <dbReference type="EMBL" id="PRP75245.1"/>
    </source>
</evidence>
<feature type="transmembrane region" description="Helical" evidence="7">
    <location>
        <begin position="63"/>
        <end position="88"/>
    </location>
</feature>
<keyword evidence="5 7" id="KW-0472">Membrane</keyword>
<protein>
    <submittedName>
        <fullName evidence="8">Uncharacterized protein</fullName>
    </submittedName>
</protein>
<evidence type="ECO:0000256" key="5">
    <source>
        <dbReference type="ARBA" id="ARBA00023136"/>
    </source>
</evidence>
<gene>
    <name evidence="8" type="ORF">PROFUN_15836</name>
</gene>
<feature type="transmembrane region" description="Helical" evidence="7">
    <location>
        <begin position="171"/>
        <end position="193"/>
    </location>
</feature>
<dbReference type="InParanoid" id="A0A2P6MU54"/>
<evidence type="ECO:0000256" key="7">
    <source>
        <dbReference type="SAM" id="Phobius"/>
    </source>
</evidence>
<feature type="transmembrane region" description="Helical" evidence="7">
    <location>
        <begin position="132"/>
        <end position="151"/>
    </location>
</feature>
<dbReference type="Gene3D" id="1.20.1250.20">
    <property type="entry name" value="MFS general substrate transporter like domains"/>
    <property type="match status" value="1"/>
</dbReference>
<dbReference type="AlphaFoldDB" id="A0A2P6MU54"/>
<evidence type="ECO:0000256" key="6">
    <source>
        <dbReference type="SAM" id="MobiDB-lite"/>
    </source>
</evidence>
<dbReference type="SUPFAM" id="SSF103473">
    <property type="entry name" value="MFS general substrate transporter"/>
    <property type="match status" value="1"/>
</dbReference>
<dbReference type="GO" id="GO:0016020">
    <property type="term" value="C:membrane"/>
    <property type="evidence" value="ECO:0007669"/>
    <property type="project" value="UniProtKB-SubCell"/>
</dbReference>
<feature type="transmembrane region" description="Helical" evidence="7">
    <location>
        <begin position="100"/>
        <end position="120"/>
    </location>
</feature>
<proteinExistence type="predicted"/>
<dbReference type="InterPro" id="IPR011701">
    <property type="entry name" value="MFS"/>
</dbReference>
<feature type="transmembrane region" description="Helical" evidence="7">
    <location>
        <begin position="382"/>
        <end position="401"/>
    </location>
</feature>
<dbReference type="PANTHER" id="PTHR19432:SF35">
    <property type="entry name" value="SOLUTE CARRIER FAMILY 45 MEMBER 3 ISOFORM X1"/>
    <property type="match status" value="1"/>
</dbReference>
<keyword evidence="9" id="KW-1185">Reference proteome</keyword>
<dbReference type="GO" id="GO:0008506">
    <property type="term" value="F:sucrose:proton symporter activity"/>
    <property type="evidence" value="ECO:0007669"/>
    <property type="project" value="TreeGrafter"/>
</dbReference>
<comment type="caution">
    <text evidence="8">The sequence shown here is derived from an EMBL/GenBank/DDBJ whole genome shotgun (WGS) entry which is preliminary data.</text>
</comment>
<evidence type="ECO:0000256" key="2">
    <source>
        <dbReference type="ARBA" id="ARBA00022448"/>
    </source>
</evidence>
<feature type="transmembrane region" description="Helical" evidence="7">
    <location>
        <begin position="352"/>
        <end position="375"/>
    </location>
</feature>
<feature type="transmembrane region" description="Helical" evidence="7">
    <location>
        <begin position="407"/>
        <end position="431"/>
    </location>
</feature>